<evidence type="ECO:0000259" key="4">
    <source>
        <dbReference type="PROSITE" id="PS50106"/>
    </source>
</evidence>
<feature type="compositionally biased region" description="Polar residues" evidence="3">
    <location>
        <begin position="221"/>
        <end position="232"/>
    </location>
</feature>
<dbReference type="Gene3D" id="2.30.42.10">
    <property type="match status" value="1"/>
</dbReference>
<dbReference type="PANTHER" id="PTHR23348:SF16">
    <property type="entry name" value="LEUCINE RICH REPEAT FAMILY PROTEIN"/>
    <property type="match status" value="1"/>
</dbReference>
<evidence type="ECO:0000256" key="2">
    <source>
        <dbReference type="ARBA" id="ARBA00023242"/>
    </source>
</evidence>
<proteinExistence type="predicted"/>
<keyword evidence="2" id="KW-0539">Nucleus</keyword>
<gene>
    <name evidence="5" type="ORF">ONB1V03_LOCUS15828</name>
</gene>
<organism evidence="5">
    <name type="scientific">Oppiella nova</name>
    <dbReference type="NCBI Taxonomy" id="334625"/>
    <lineage>
        <taxon>Eukaryota</taxon>
        <taxon>Metazoa</taxon>
        <taxon>Ecdysozoa</taxon>
        <taxon>Arthropoda</taxon>
        <taxon>Chelicerata</taxon>
        <taxon>Arachnida</taxon>
        <taxon>Acari</taxon>
        <taxon>Acariformes</taxon>
        <taxon>Sarcoptiformes</taxon>
        <taxon>Oribatida</taxon>
        <taxon>Brachypylina</taxon>
        <taxon>Oppioidea</taxon>
        <taxon>Oppiidae</taxon>
        <taxon>Oppiella</taxon>
    </lineage>
</organism>
<dbReference type="InterPro" id="IPR036034">
    <property type="entry name" value="PDZ_sf"/>
</dbReference>
<accession>A0A7R9MFF3</accession>
<sequence>KAERLEVELIGHDFTGLGFNICGNMRDGIFVKDVLHRGPANESKLVKAGDRIVSVCVSFESMVFEDAVAILSYASPYNVKIELQKGSHYPIVDRFTNTLNANKNLTSNTNKSLLHPLYRSQSVDDLTQITKDTSLSEKSTYSDGNNVKEVSIEMPQIDANTNRADQIDSDADKHLDLKSDLKLEEKSDLKDTVTESQTVKKQVVPAKRKGRAPQPPCDVAPQTSSMDSLVSNNTPTVETIETTAQIHNEEISIEIPLENCGETEQTLSKKETNELEISESSSMPLESSSPQRVQSPTGKPKSSSLSDLTINNDKLQSALLERAVSLDMKGQSLPEENLNNIHTKNNYVSHISVEVPPITSTPIKTNQNNISESIDSSLLNPSLSLSGVESSMSPELTLIDNNSESMSKNTDKEDNCKELVESNNNQTKEVIELSESELNHCMMSHKQFLQKKAKTNGSYTPVSPPTKNTILIEPPFESLDFESWSYVSEEDNSNPNQTQSQSEDTLYRTALDMSANNSDSDHSLKTRKLPEVSGITLKTNQTTGESGHITDSNAIFISTNDSLDSSFTSSSSSPSK</sequence>
<dbReference type="PANTHER" id="PTHR23348">
    <property type="entry name" value="PERIAXIN/AHNAK"/>
    <property type="match status" value="1"/>
</dbReference>
<feature type="domain" description="PDZ" evidence="4">
    <location>
        <begin position="6"/>
        <end position="71"/>
    </location>
</feature>
<dbReference type="OrthoDB" id="6515275at2759"/>
<dbReference type="Proteomes" id="UP000728032">
    <property type="component" value="Unassembled WGS sequence"/>
</dbReference>
<dbReference type="CDD" id="cd00136">
    <property type="entry name" value="PDZ_canonical"/>
    <property type="match status" value="1"/>
</dbReference>
<dbReference type="GO" id="GO:0005634">
    <property type="term" value="C:nucleus"/>
    <property type="evidence" value="ECO:0007669"/>
    <property type="project" value="UniProtKB-SubCell"/>
</dbReference>
<keyword evidence="6" id="KW-1185">Reference proteome</keyword>
<evidence type="ECO:0000256" key="3">
    <source>
        <dbReference type="SAM" id="MobiDB-lite"/>
    </source>
</evidence>
<feature type="region of interest" description="Disordered" evidence="3">
    <location>
        <begin position="255"/>
        <end position="309"/>
    </location>
</feature>
<dbReference type="AlphaFoldDB" id="A0A7R9MFF3"/>
<evidence type="ECO:0000256" key="1">
    <source>
        <dbReference type="ARBA" id="ARBA00004123"/>
    </source>
</evidence>
<dbReference type="InterPro" id="IPR052082">
    <property type="entry name" value="Myelin_sheath_structural"/>
</dbReference>
<dbReference type="SUPFAM" id="SSF50156">
    <property type="entry name" value="PDZ domain-like"/>
    <property type="match status" value="1"/>
</dbReference>
<dbReference type="GO" id="GO:0005737">
    <property type="term" value="C:cytoplasm"/>
    <property type="evidence" value="ECO:0007669"/>
    <property type="project" value="TreeGrafter"/>
</dbReference>
<evidence type="ECO:0000313" key="6">
    <source>
        <dbReference type="Proteomes" id="UP000728032"/>
    </source>
</evidence>
<name>A0A7R9MFF3_9ACAR</name>
<protein>
    <recommendedName>
        <fullName evidence="4">PDZ domain-containing protein</fullName>
    </recommendedName>
</protein>
<dbReference type="EMBL" id="OC931707">
    <property type="protein sequence ID" value="CAD7659232.1"/>
    <property type="molecule type" value="Genomic_DNA"/>
</dbReference>
<dbReference type="Pfam" id="PF00595">
    <property type="entry name" value="PDZ"/>
    <property type="match status" value="1"/>
</dbReference>
<comment type="subcellular location">
    <subcellularLocation>
        <location evidence="1">Nucleus</location>
    </subcellularLocation>
</comment>
<feature type="non-terminal residue" evidence="5">
    <location>
        <position position="576"/>
    </location>
</feature>
<dbReference type="EMBL" id="CAJPVJ010016882">
    <property type="protein sequence ID" value="CAG2176394.1"/>
    <property type="molecule type" value="Genomic_DNA"/>
</dbReference>
<dbReference type="PROSITE" id="PS50106">
    <property type="entry name" value="PDZ"/>
    <property type="match status" value="1"/>
</dbReference>
<feature type="compositionally biased region" description="Polar residues" evidence="3">
    <location>
        <begin position="291"/>
        <end position="309"/>
    </location>
</feature>
<dbReference type="InterPro" id="IPR001478">
    <property type="entry name" value="PDZ"/>
</dbReference>
<feature type="region of interest" description="Disordered" evidence="3">
    <location>
        <begin position="186"/>
        <end position="232"/>
    </location>
</feature>
<dbReference type="GO" id="GO:0043484">
    <property type="term" value="P:regulation of RNA splicing"/>
    <property type="evidence" value="ECO:0007669"/>
    <property type="project" value="TreeGrafter"/>
</dbReference>
<reference evidence="5" key="1">
    <citation type="submission" date="2020-11" db="EMBL/GenBank/DDBJ databases">
        <authorList>
            <person name="Tran Van P."/>
        </authorList>
    </citation>
    <scope>NUCLEOTIDE SEQUENCE</scope>
</reference>
<dbReference type="SMART" id="SM00228">
    <property type="entry name" value="PDZ"/>
    <property type="match status" value="1"/>
</dbReference>
<evidence type="ECO:0000313" key="5">
    <source>
        <dbReference type="EMBL" id="CAD7659232.1"/>
    </source>
</evidence>
<feature type="compositionally biased region" description="Low complexity" evidence="3">
    <location>
        <begin position="278"/>
        <end position="290"/>
    </location>
</feature>